<comment type="catalytic activity">
    <reaction evidence="7">
        <text>a medium-chain fatty acid + ATP + CoA = a medium-chain fatty acyl-CoA + AMP + diphosphate</text>
        <dbReference type="Rhea" id="RHEA:48340"/>
        <dbReference type="ChEBI" id="CHEBI:30616"/>
        <dbReference type="ChEBI" id="CHEBI:33019"/>
        <dbReference type="ChEBI" id="CHEBI:57287"/>
        <dbReference type="ChEBI" id="CHEBI:59558"/>
        <dbReference type="ChEBI" id="CHEBI:90546"/>
        <dbReference type="ChEBI" id="CHEBI:456215"/>
        <dbReference type="EC" id="6.2.1.2"/>
    </reaction>
</comment>
<protein>
    <recommendedName>
        <fullName evidence="5">Medium-chain acyl-CoA ligase ACSF2, mitochondrial</fullName>
        <ecNumber evidence="4">6.2.1.2</ecNumber>
    </recommendedName>
</protein>
<comment type="function">
    <text evidence="3">Acyl-CoA synthases catalyze the initial reaction in fatty acid metabolism, by forming a thioester with CoA. Has some preference toward medium-chain substrates. Plays a role in adipocyte differentiation.</text>
</comment>
<dbReference type="GeneID" id="108743655"/>
<evidence type="ECO:0000259" key="9">
    <source>
        <dbReference type="Pfam" id="PF13193"/>
    </source>
</evidence>
<dbReference type="PANTHER" id="PTHR43201:SF5">
    <property type="entry name" value="MEDIUM-CHAIN ACYL-COA LIGASE ACSF2, MITOCHONDRIAL"/>
    <property type="match status" value="1"/>
</dbReference>
<dbReference type="GO" id="GO:0006631">
    <property type="term" value="P:fatty acid metabolic process"/>
    <property type="evidence" value="ECO:0007669"/>
    <property type="project" value="TreeGrafter"/>
</dbReference>
<accession>A0A1W4XQG6</accession>
<feature type="domain" description="AMP-dependent synthetase/ligase" evidence="8">
    <location>
        <begin position="51"/>
        <end position="441"/>
    </location>
</feature>
<evidence type="ECO:0000256" key="6">
    <source>
        <dbReference type="ARBA" id="ARBA00047319"/>
    </source>
</evidence>
<evidence type="ECO:0000256" key="4">
    <source>
        <dbReference type="ARBA" id="ARBA00039009"/>
    </source>
</evidence>
<keyword evidence="10" id="KW-1185">Reference proteome</keyword>
<dbReference type="FunFam" id="3.30.300.30:FF:000008">
    <property type="entry name" value="2,3-dihydroxybenzoate-AMP ligase"/>
    <property type="match status" value="1"/>
</dbReference>
<evidence type="ECO:0000256" key="2">
    <source>
        <dbReference type="ARBA" id="ARBA00022598"/>
    </source>
</evidence>
<dbReference type="CTD" id="80221"/>
<dbReference type="FunCoup" id="A0A1W4XQG6">
    <property type="interactions" value="412"/>
</dbReference>
<dbReference type="STRING" id="224129.A0A1W4XQG6"/>
<dbReference type="EC" id="6.2.1.2" evidence="4"/>
<evidence type="ECO:0000256" key="7">
    <source>
        <dbReference type="ARBA" id="ARBA00048277"/>
    </source>
</evidence>
<keyword evidence="2" id="KW-0436">Ligase</keyword>
<evidence type="ECO:0000313" key="11">
    <source>
        <dbReference type="RefSeq" id="XP_018334738.1"/>
    </source>
</evidence>
<dbReference type="InterPro" id="IPR000873">
    <property type="entry name" value="AMP-dep_synth/lig_dom"/>
</dbReference>
<evidence type="ECO:0000313" key="10">
    <source>
        <dbReference type="Proteomes" id="UP000192223"/>
    </source>
</evidence>
<proteinExistence type="inferred from homology"/>
<gene>
    <name evidence="11" type="primary">LOC108743655</name>
</gene>
<sequence>MTTLLPQLSKTCKLSLKSTRLVFKRKLHRKLSYYHQVGKEPLIPVTLGTLLEKAVGKYEDREAIKVIHQNRTLTYKEVLNECDKLAAALKDVGLERGDRVGIWATNILEWYITMFACARAGVILVTINPAYQPPELEYCINKVGIKTLISQDKDKYKDYYDFLTDIAPSIRSSEPGKINDPKLPSLKSVIVTGSEERKGAFNYNEFVNRPSKQSVNAIKNNQHLIDPDEGFNIQFTSGTTGFPKAALVNHFTMVNNSLQIALRANILNKHHRICIQAPFFHALGTVVSLPTALHAGATLVVPSPTFKPHAVLDAIKNEKCSVITGTPTMYIDLVRAQEERQENISLDLAITGGAPCSPRLFEEMRNVLNVQKQQSVYGLTELTAVAFQSLVNDDKETVLTTVGCVGDHLEVKVIDDTGKIVPCGTPGELCVRGYSCMLGYWGDEEKTKEMMGPDRWLKTGDVFILEESGYGKIVSRKKDVIIRGGEKIFPKEIEDFLTAHPDIVECYVVGVPDERLGEEVVACLRMKNGTVVSELDIAQFCKGKISHYKIPKKVKIVDDFPKTGSGKVQKFKLQEQFAAAC</sequence>
<dbReference type="RefSeq" id="XP_018334738.1">
    <property type="nucleotide sequence ID" value="XM_018479236.1"/>
</dbReference>
<dbReference type="PANTHER" id="PTHR43201">
    <property type="entry name" value="ACYL-COA SYNTHETASE"/>
    <property type="match status" value="1"/>
</dbReference>
<dbReference type="Proteomes" id="UP000192223">
    <property type="component" value="Unplaced"/>
</dbReference>
<evidence type="ECO:0000256" key="1">
    <source>
        <dbReference type="ARBA" id="ARBA00006432"/>
    </source>
</evidence>
<evidence type="ECO:0000256" key="5">
    <source>
        <dbReference type="ARBA" id="ARBA00039638"/>
    </source>
</evidence>
<dbReference type="AlphaFoldDB" id="A0A1W4XQG6"/>
<dbReference type="Gene3D" id="3.40.50.980">
    <property type="match status" value="2"/>
</dbReference>
<dbReference type="InterPro" id="IPR045851">
    <property type="entry name" value="AMP-bd_C_sf"/>
</dbReference>
<reference evidence="11" key="1">
    <citation type="submission" date="2025-08" db="UniProtKB">
        <authorList>
            <consortium name="RefSeq"/>
        </authorList>
    </citation>
    <scope>IDENTIFICATION</scope>
    <source>
        <tissue evidence="11">Entire body</tissue>
    </source>
</reference>
<name>A0A1W4XQG6_AGRPL</name>
<dbReference type="InterPro" id="IPR025110">
    <property type="entry name" value="AMP-bd_C"/>
</dbReference>
<organism evidence="10 11">
    <name type="scientific">Agrilus planipennis</name>
    <name type="common">Emerald ash borer</name>
    <name type="synonym">Agrilus marcopoli</name>
    <dbReference type="NCBI Taxonomy" id="224129"/>
    <lineage>
        <taxon>Eukaryota</taxon>
        <taxon>Metazoa</taxon>
        <taxon>Ecdysozoa</taxon>
        <taxon>Arthropoda</taxon>
        <taxon>Hexapoda</taxon>
        <taxon>Insecta</taxon>
        <taxon>Pterygota</taxon>
        <taxon>Neoptera</taxon>
        <taxon>Endopterygota</taxon>
        <taxon>Coleoptera</taxon>
        <taxon>Polyphaga</taxon>
        <taxon>Elateriformia</taxon>
        <taxon>Buprestoidea</taxon>
        <taxon>Buprestidae</taxon>
        <taxon>Agrilinae</taxon>
        <taxon>Agrilus</taxon>
    </lineage>
</organism>
<dbReference type="Gene3D" id="2.30.38.10">
    <property type="entry name" value="Luciferase, Domain 3"/>
    <property type="match status" value="1"/>
</dbReference>
<feature type="domain" description="AMP-binding enzyme C-terminal" evidence="9">
    <location>
        <begin position="492"/>
        <end position="567"/>
    </location>
</feature>
<evidence type="ECO:0000256" key="3">
    <source>
        <dbReference type="ARBA" id="ARBA00037247"/>
    </source>
</evidence>
<dbReference type="InParanoid" id="A0A1W4XQG6"/>
<dbReference type="SUPFAM" id="SSF56801">
    <property type="entry name" value="Acetyl-CoA synthetase-like"/>
    <property type="match status" value="1"/>
</dbReference>
<dbReference type="KEGG" id="apln:108743655"/>
<dbReference type="InterPro" id="IPR020845">
    <property type="entry name" value="AMP-binding_CS"/>
</dbReference>
<evidence type="ECO:0000259" key="8">
    <source>
        <dbReference type="Pfam" id="PF00501"/>
    </source>
</evidence>
<comment type="similarity">
    <text evidence="1">Belongs to the ATP-dependent AMP-binding enzyme family.</text>
</comment>
<dbReference type="Gene3D" id="3.30.300.30">
    <property type="match status" value="1"/>
</dbReference>
<dbReference type="Pfam" id="PF13193">
    <property type="entry name" value="AMP-binding_C"/>
    <property type="match status" value="1"/>
</dbReference>
<dbReference type="GO" id="GO:0031956">
    <property type="term" value="F:medium-chain fatty acid-CoA ligase activity"/>
    <property type="evidence" value="ECO:0007669"/>
    <property type="project" value="UniProtKB-EC"/>
</dbReference>
<comment type="catalytic activity">
    <reaction evidence="6">
        <text>octanoate + ATP + CoA = octanoyl-CoA + AMP + diphosphate</text>
        <dbReference type="Rhea" id="RHEA:33631"/>
        <dbReference type="ChEBI" id="CHEBI:25646"/>
        <dbReference type="ChEBI" id="CHEBI:30616"/>
        <dbReference type="ChEBI" id="CHEBI:33019"/>
        <dbReference type="ChEBI" id="CHEBI:57287"/>
        <dbReference type="ChEBI" id="CHEBI:57386"/>
        <dbReference type="ChEBI" id="CHEBI:456215"/>
    </reaction>
</comment>
<dbReference type="PROSITE" id="PS00455">
    <property type="entry name" value="AMP_BINDING"/>
    <property type="match status" value="1"/>
</dbReference>
<dbReference type="OrthoDB" id="10253115at2759"/>
<dbReference type="Pfam" id="PF00501">
    <property type="entry name" value="AMP-binding"/>
    <property type="match status" value="1"/>
</dbReference>